<keyword evidence="2" id="KW-1185">Reference proteome</keyword>
<gene>
    <name evidence="1" type="ORF">MIND_00551500</name>
</gene>
<proteinExistence type="predicted"/>
<reference evidence="1" key="1">
    <citation type="submission" date="2020-05" db="EMBL/GenBank/DDBJ databases">
        <title>Mycena genomes resolve the evolution of fungal bioluminescence.</title>
        <authorList>
            <person name="Tsai I.J."/>
        </authorList>
    </citation>
    <scope>NUCLEOTIDE SEQUENCE</scope>
    <source>
        <strain evidence="1">171206Taipei</strain>
    </source>
</reference>
<protein>
    <submittedName>
        <fullName evidence="1">F-box domain-containing protein</fullName>
    </submittedName>
</protein>
<dbReference type="EMBL" id="JACAZF010000004">
    <property type="protein sequence ID" value="KAF7307567.1"/>
    <property type="molecule type" value="Genomic_DNA"/>
</dbReference>
<dbReference type="Proteomes" id="UP000636479">
    <property type="component" value="Unassembled WGS sequence"/>
</dbReference>
<accession>A0A8H6SZD4</accession>
<dbReference type="AlphaFoldDB" id="A0A8H6SZD4"/>
<organism evidence="1 2">
    <name type="scientific">Mycena indigotica</name>
    <dbReference type="NCBI Taxonomy" id="2126181"/>
    <lineage>
        <taxon>Eukaryota</taxon>
        <taxon>Fungi</taxon>
        <taxon>Dikarya</taxon>
        <taxon>Basidiomycota</taxon>
        <taxon>Agaricomycotina</taxon>
        <taxon>Agaricomycetes</taxon>
        <taxon>Agaricomycetidae</taxon>
        <taxon>Agaricales</taxon>
        <taxon>Marasmiineae</taxon>
        <taxon>Mycenaceae</taxon>
        <taxon>Mycena</taxon>
    </lineage>
</organism>
<evidence type="ECO:0000313" key="2">
    <source>
        <dbReference type="Proteomes" id="UP000636479"/>
    </source>
</evidence>
<dbReference type="RefSeq" id="XP_037222586.1">
    <property type="nucleotide sequence ID" value="XM_037362294.1"/>
</dbReference>
<comment type="caution">
    <text evidence="1">The sequence shown here is derived from an EMBL/GenBank/DDBJ whole genome shotgun (WGS) entry which is preliminary data.</text>
</comment>
<dbReference type="GeneID" id="59344810"/>
<dbReference type="OrthoDB" id="2786194at2759"/>
<sequence>MHRLTRLKSVWLTQLAWLLRQGIRIPAYIEDYLTLTSPDLELLVRRLSYASQKWTPPENPSPFRTWSINLPQSITWLHLAQGRWLFVASSDDRETRNPLPRAIYQMWSRPGKAEVQDREIVLALGLGSQSNSTRIITLRNVRKEYSLLELRLYSAFNTRSDAIGLIQSRIVEILPPPGGLEAHGRRNVPLAMTLWNDKLVIIRSLALEIYDFPSAATEASVAYRGSLKPPTIWEVQVLPPDLADSPLRLVILSPVGLELIALDPLRIHELYESDETCPTTCIVRDLPDWLFDYPWYRLCVTPDGTRATWLEAAHPGEEDYHHPRFLSVLLPVEPEQVNQNNTPQVWEIDPQSDPAIWARPQIKVDETLGLTVVGNCFGELGIYDFAHGTAFPSNDLNRVDDSVNGHSLSESPIQLSHRRGPRSRMTQAEFRDATAHWSQDGIVDWIWVNDWYEDRDWARVFRWGEDPGRFGWSIDHEYGFPGEVLLQAYTPPRIRRGHPVYSSSSWQPLSCRRRRRVHSFVAKQRRSRVYRRGLRH</sequence>
<evidence type="ECO:0000313" key="1">
    <source>
        <dbReference type="EMBL" id="KAF7307567.1"/>
    </source>
</evidence>
<name>A0A8H6SZD4_9AGAR</name>